<evidence type="ECO:0000256" key="4">
    <source>
        <dbReference type="ARBA" id="ARBA00023015"/>
    </source>
</evidence>
<gene>
    <name evidence="13" type="ORF">BO71DRAFT_323284</name>
</gene>
<feature type="compositionally biased region" description="Polar residues" evidence="11">
    <location>
        <begin position="668"/>
        <end position="680"/>
    </location>
</feature>
<feature type="compositionally biased region" description="Basic and acidic residues" evidence="11">
    <location>
        <begin position="683"/>
        <end position="692"/>
    </location>
</feature>
<reference evidence="13 14" key="1">
    <citation type="submission" date="2018-02" db="EMBL/GenBank/DDBJ databases">
        <title>The genomes of Aspergillus section Nigri reveals drivers in fungal speciation.</title>
        <authorList>
            <consortium name="DOE Joint Genome Institute"/>
            <person name="Vesth T.C."/>
            <person name="Nybo J."/>
            <person name="Theobald S."/>
            <person name="Brandl J."/>
            <person name="Frisvad J.C."/>
            <person name="Nielsen K.F."/>
            <person name="Lyhne E.K."/>
            <person name="Kogle M.E."/>
            <person name="Kuo A."/>
            <person name="Riley R."/>
            <person name="Clum A."/>
            <person name="Nolan M."/>
            <person name="Lipzen A."/>
            <person name="Salamov A."/>
            <person name="Henrissat B."/>
            <person name="Wiebenga A."/>
            <person name="De vries R.P."/>
            <person name="Grigoriev I.V."/>
            <person name="Mortensen U.H."/>
            <person name="Andersen M.R."/>
            <person name="Baker S.E."/>
        </authorList>
    </citation>
    <scope>NUCLEOTIDE SEQUENCE [LARGE SCALE GENOMIC DNA]</scope>
    <source>
        <strain evidence="13 14">CBS 707.79</strain>
    </source>
</reference>
<name>A0A319DVJ5_9EURO</name>
<feature type="compositionally biased region" description="Basic and acidic residues" evidence="11">
    <location>
        <begin position="811"/>
        <end position="833"/>
    </location>
</feature>
<evidence type="ECO:0000256" key="7">
    <source>
        <dbReference type="ARBA" id="ARBA00023321"/>
    </source>
</evidence>
<feature type="region of interest" description="Disordered" evidence="11">
    <location>
        <begin position="146"/>
        <end position="200"/>
    </location>
</feature>
<feature type="compositionally biased region" description="Polar residues" evidence="11">
    <location>
        <begin position="151"/>
        <end position="163"/>
    </location>
</feature>
<dbReference type="AlphaFoldDB" id="A0A319DVJ5"/>
<feature type="compositionally biased region" description="Polar residues" evidence="11">
    <location>
        <begin position="793"/>
        <end position="808"/>
    </location>
</feature>
<evidence type="ECO:0000256" key="11">
    <source>
        <dbReference type="SAM" id="MobiDB-lite"/>
    </source>
</evidence>
<dbReference type="Pfam" id="PF04383">
    <property type="entry name" value="KilA-N"/>
    <property type="match status" value="1"/>
</dbReference>
<evidence type="ECO:0000256" key="1">
    <source>
        <dbReference type="ARBA" id="ARBA00007247"/>
    </source>
</evidence>
<keyword evidence="7" id="KW-0183">Conidiation</keyword>
<keyword evidence="14" id="KW-1185">Reference proteome</keyword>
<evidence type="ECO:0000256" key="8">
    <source>
        <dbReference type="ARBA" id="ARBA00031907"/>
    </source>
</evidence>
<keyword evidence="6" id="KW-0804">Transcription</keyword>
<dbReference type="PANTHER" id="PTHR47792">
    <property type="entry name" value="PROTEIN SOK2-RELATED"/>
    <property type="match status" value="1"/>
</dbReference>
<dbReference type="InterPro" id="IPR003163">
    <property type="entry name" value="Tscrpt_reg_HTH_APSES-type"/>
</dbReference>
<dbReference type="GO" id="GO:0043565">
    <property type="term" value="F:sequence-specific DNA binding"/>
    <property type="evidence" value="ECO:0007669"/>
    <property type="project" value="TreeGrafter"/>
</dbReference>
<dbReference type="GO" id="GO:0045944">
    <property type="term" value="P:positive regulation of transcription by RNA polymerase II"/>
    <property type="evidence" value="ECO:0007669"/>
    <property type="project" value="TreeGrafter"/>
</dbReference>
<evidence type="ECO:0000256" key="6">
    <source>
        <dbReference type="ARBA" id="ARBA00023163"/>
    </source>
</evidence>
<accession>A0A319DVJ5</accession>
<protein>
    <recommendedName>
        <fullName evidence="9">Cell pattern formation-associated protein STUA</fullName>
    </recommendedName>
    <alternativeName>
        <fullName evidence="2 10">Cell pattern formation-associated protein stuA</fullName>
    </alternativeName>
    <alternativeName>
        <fullName evidence="8">Stunted protein A</fullName>
    </alternativeName>
</protein>
<dbReference type="EMBL" id="KZ825854">
    <property type="protein sequence ID" value="PYH95393.1"/>
    <property type="molecule type" value="Genomic_DNA"/>
</dbReference>
<evidence type="ECO:0000256" key="5">
    <source>
        <dbReference type="ARBA" id="ARBA00023125"/>
    </source>
</evidence>
<keyword evidence="5" id="KW-0238">DNA-binding</keyword>
<dbReference type="OrthoDB" id="5407653at2759"/>
<evidence type="ECO:0000256" key="9">
    <source>
        <dbReference type="ARBA" id="ARBA00073215"/>
    </source>
</evidence>
<evidence type="ECO:0000256" key="3">
    <source>
        <dbReference type="ARBA" id="ARBA00022969"/>
    </source>
</evidence>
<dbReference type="PROSITE" id="PS51299">
    <property type="entry name" value="HTH_APSES"/>
    <property type="match status" value="1"/>
</dbReference>
<dbReference type="GO" id="GO:0003700">
    <property type="term" value="F:DNA-binding transcription factor activity"/>
    <property type="evidence" value="ECO:0007669"/>
    <property type="project" value="TreeGrafter"/>
</dbReference>
<feature type="compositionally biased region" description="Polar residues" evidence="11">
    <location>
        <begin position="191"/>
        <end position="200"/>
    </location>
</feature>
<dbReference type="GO" id="GO:0005634">
    <property type="term" value="C:nucleus"/>
    <property type="evidence" value="ECO:0007669"/>
    <property type="project" value="TreeGrafter"/>
</dbReference>
<dbReference type="SUPFAM" id="SSF54616">
    <property type="entry name" value="DNA-binding domain of Mlu1-box binding protein MBP1"/>
    <property type="match status" value="1"/>
</dbReference>
<feature type="region of interest" description="Disordered" evidence="11">
    <location>
        <begin position="638"/>
        <end position="868"/>
    </location>
</feature>
<evidence type="ECO:0000313" key="13">
    <source>
        <dbReference type="EMBL" id="PYH95393.1"/>
    </source>
</evidence>
<dbReference type="PANTHER" id="PTHR47792:SF1">
    <property type="entry name" value="PROTEIN SOK2-RELATED"/>
    <property type="match status" value="1"/>
</dbReference>
<keyword evidence="4" id="KW-0805">Transcription regulation</keyword>
<organism evidence="13 14">
    <name type="scientific">Aspergillus ellipticus CBS 707.79</name>
    <dbReference type="NCBI Taxonomy" id="1448320"/>
    <lineage>
        <taxon>Eukaryota</taxon>
        <taxon>Fungi</taxon>
        <taxon>Dikarya</taxon>
        <taxon>Ascomycota</taxon>
        <taxon>Pezizomycotina</taxon>
        <taxon>Eurotiomycetes</taxon>
        <taxon>Eurotiomycetidae</taxon>
        <taxon>Eurotiales</taxon>
        <taxon>Aspergillaceae</taxon>
        <taxon>Aspergillus</taxon>
        <taxon>Aspergillus subgen. Circumdati</taxon>
    </lineage>
</organism>
<keyword evidence="3" id="KW-0749">Sporulation</keyword>
<evidence type="ECO:0000256" key="10">
    <source>
        <dbReference type="ARBA" id="ARBA00073433"/>
    </source>
</evidence>
<dbReference type="FunFam" id="3.10.260.10:FF:000003">
    <property type="entry name" value="Ascospore maturation 1 protein"/>
    <property type="match status" value="1"/>
</dbReference>
<dbReference type="GO" id="GO:0048315">
    <property type="term" value="P:conidium formation"/>
    <property type="evidence" value="ECO:0007669"/>
    <property type="project" value="UniProtKB-KW"/>
</dbReference>
<feature type="region of interest" description="Disordered" evidence="11">
    <location>
        <begin position="464"/>
        <end position="545"/>
    </location>
</feature>
<comment type="similarity">
    <text evidence="1">Belongs to the EFG1/PHD1/stuA family.</text>
</comment>
<evidence type="ECO:0000259" key="12">
    <source>
        <dbReference type="PROSITE" id="PS51299"/>
    </source>
</evidence>
<feature type="compositionally biased region" description="Polar residues" evidence="11">
    <location>
        <begin position="767"/>
        <end position="786"/>
    </location>
</feature>
<dbReference type="Proteomes" id="UP000247810">
    <property type="component" value="Unassembled WGS sequence"/>
</dbReference>
<dbReference type="InterPro" id="IPR029790">
    <property type="entry name" value="EFG1/Phd1/StuA"/>
</dbReference>
<dbReference type="GO" id="GO:0030435">
    <property type="term" value="P:sporulation resulting in formation of a cellular spore"/>
    <property type="evidence" value="ECO:0007669"/>
    <property type="project" value="UniProtKB-KW"/>
</dbReference>
<feature type="region of interest" description="Disordered" evidence="11">
    <location>
        <begin position="51"/>
        <end position="97"/>
    </location>
</feature>
<dbReference type="InterPro" id="IPR036887">
    <property type="entry name" value="HTH_APSES_sf"/>
</dbReference>
<feature type="compositionally biased region" description="Polar residues" evidence="11">
    <location>
        <begin position="532"/>
        <end position="545"/>
    </location>
</feature>
<feature type="compositionally biased region" description="Polar residues" evidence="11">
    <location>
        <begin position="697"/>
        <end position="744"/>
    </location>
</feature>
<dbReference type="Gene3D" id="3.10.260.10">
    <property type="entry name" value="Transcription regulator HTH, APSES-type DNA-binding domain"/>
    <property type="match status" value="1"/>
</dbReference>
<dbReference type="VEuPathDB" id="FungiDB:BO71DRAFT_323284"/>
<evidence type="ECO:0000256" key="2">
    <source>
        <dbReference type="ARBA" id="ARBA00019309"/>
    </source>
</evidence>
<evidence type="ECO:0000313" key="14">
    <source>
        <dbReference type="Proteomes" id="UP000247810"/>
    </source>
</evidence>
<dbReference type="SMART" id="SM01252">
    <property type="entry name" value="KilA-N"/>
    <property type="match status" value="1"/>
</dbReference>
<dbReference type="InterPro" id="IPR018004">
    <property type="entry name" value="KilA/APSES_HTH"/>
</dbReference>
<feature type="domain" description="HTH APSES-type" evidence="12">
    <location>
        <begin position="350"/>
        <end position="456"/>
    </location>
</feature>
<feature type="compositionally biased region" description="Low complexity" evidence="11">
    <location>
        <begin position="59"/>
        <end position="82"/>
    </location>
</feature>
<sequence length="868" mass="92301">MISSYFRLFFPNQIGLPRGSVGASVWICSAFARVELFLNGGSTLQNRILPECEQQQPPSRSRSSSSSSSSSRSHGVSSARRTPLPPPTEKLELPSISQVHTRGPVDIPWYNHHAAERPLLSGDKLPALSLPTASQVISGQSYRNYEDPSALGSNNTSARTSLSGAAPVVTEARSPPPSTDLSAGGQGRLSLDSSAPQEYSLQHTPVSDSYYQSQTPIGSMNQTQPYMDVHSSHLSSAQPYASHAATAGGIAHYPQYHQQPPVLQPASTTYGPASSYSQYAYPAGVTTSQGGPQPPTTSMSGGVPAQLLPLPAVTNHAVAPPGYGNTTGTPLQGYVYDTSGQIAPPGAKPRVTATLWEDEGSLCYQVEAKGVCVARREDNHMINGTKLLNVAGMTRGRRDGILKSEKIRHVVKIGPMHLKGVWIPFERALEFANKEKITDLLYPLFVHNIGGLLYHPTNQSRTNMVVQESQQRRLEGPQAARASQGPQPPALHHHHSLQTTVPSHMPQPHTMASQPGGRPSLDRAHTFPTPPASASSLIPITNPSNSYDWNNQGMNSAVPNSQPLAIDTALSNARSMPTTPATTPPGSNLQGMQSFQGQAGYESKPYYSAAPPSHPHYASQPLAQTGMASYGQTMQSHPYIKSEMGPPSSRTPGGQPETETGDVKPERYSQSNGHVSSTGGESVPEHESEYVQHDSAGYNTSRGSYTYTTNPSVGSLTGDHSQLTPEITGSPTQQNGSGRMTPRTSGGPPPPWASGYNTPPRPAAASSLYNIVSDTRGTSGNGTASDNYAVASNPASGYSTGLNGSLGSNKRMREDDDVDRIARPDSRGTEYDSKRRKTLSETSVGGPVGGVPLGLQPMKAGGVMSRRR</sequence>
<proteinExistence type="inferred from homology"/>
<dbReference type="STRING" id="1448320.A0A319DVJ5"/>